<evidence type="ECO:0000313" key="2">
    <source>
        <dbReference type="EMBL" id="KAF8450822.1"/>
    </source>
</evidence>
<proteinExistence type="predicted"/>
<evidence type="ECO:0000313" key="3">
    <source>
        <dbReference type="Proteomes" id="UP001194468"/>
    </source>
</evidence>
<gene>
    <name evidence="2" type="ORF">L210DRAFT_3639859</name>
</gene>
<dbReference type="EMBL" id="WHUW01000002">
    <property type="protein sequence ID" value="KAF8450822.1"/>
    <property type="molecule type" value="Genomic_DNA"/>
</dbReference>
<dbReference type="AlphaFoldDB" id="A0AAD4C8E8"/>
<reference evidence="2" key="1">
    <citation type="submission" date="2019-10" db="EMBL/GenBank/DDBJ databases">
        <authorList>
            <consortium name="DOE Joint Genome Institute"/>
            <person name="Kuo A."/>
            <person name="Miyauchi S."/>
            <person name="Kiss E."/>
            <person name="Drula E."/>
            <person name="Kohler A."/>
            <person name="Sanchez-Garcia M."/>
            <person name="Andreopoulos B."/>
            <person name="Barry K.W."/>
            <person name="Bonito G."/>
            <person name="Buee M."/>
            <person name="Carver A."/>
            <person name="Chen C."/>
            <person name="Cichocki N."/>
            <person name="Clum A."/>
            <person name="Culley D."/>
            <person name="Crous P.W."/>
            <person name="Fauchery L."/>
            <person name="Girlanda M."/>
            <person name="Hayes R."/>
            <person name="Keri Z."/>
            <person name="LaButti K."/>
            <person name="Lipzen A."/>
            <person name="Lombard V."/>
            <person name="Magnuson J."/>
            <person name="Maillard F."/>
            <person name="Morin E."/>
            <person name="Murat C."/>
            <person name="Nolan M."/>
            <person name="Ohm R."/>
            <person name="Pangilinan J."/>
            <person name="Pereira M."/>
            <person name="Perotto S."/>
            <person name="Peter M."/>
            <person name="Riley R."/>
            <person name="Sitrit Y."/>
            <person name="Stielow B."/>
            <person name="Szollosi G."/>
            <person name="Zifcakova L."/>
            <person name="Stursova M."/>
            <person name="Spatafora J.W."/>
            <person name="Tedersoo L."/>
            <person name="Vaario L.-M."/>
            <person name="Yamada A."/>
            <person name="Yan M."/>
            <person name="Wang P."/>
            <person name="Xu J."/>
            <person name="Bruns T."/>
            <person name="Baldrian P."/>
            <person name="Vilgalys R."/>
            <person name="Henrissat B."/>
            <person name="Grigoriev I.V."/>
            <person name="Hibbett D."/>
            <person name="Nagy L.G."/>
            <person name="Martin F.M."/>
        </authorList>
    </citation>
    <scope>NUCLEOTIDE SEQUENCE</scope>
    <source>
        <strain evidence="2">BED1</strain>
    </source>
</reference>
<evidence type="ECO:0000256" key="1">
    <source>
        <dbReference type="SAM" id="MobiDB-lite"/>
    </source>
</evidence>
<reference evidence="2" key="2">
    <citation type="journal article" date="2020" name="Nat. Commun.">
        <title>Large-scale genome sequencing of mycorrhizal fungi provides insights into the early evolution of symbiotic traits.</title>
        <authorList>
            <person name="Miyauchi S."/>
            <person name="Kiss E."/>
            <person name="Kuo A."/>
            <person name="Drula E."/>
            <person name="Kohler A."/>
            <person name="Sanchez-Garcia M."/>
            <person name="Morin E."/>
            <person name="Andreopoulos B."/>
            <person name="Barry K.W."/>
            <person name="Bonito G."/>
            <person name="Buee M."/>
            <person name="Carver A."/>
            <person name="Chen C."/>
            <person name="Cichocki N."/>
            <person name="Clum A."/>
            <person name="Culley D."/>
            <person name="Crous P.W."/>
            <person name="Fauchery L."/>
            <person name="Girlanda M."/>
            <person name="Hayes R.D."/>
            <person name="Keri Z."/>
            <person name="LaButti K."/>
            <person name="Lipzen A."/>
            <person name="Lombard V."/>
            <person name="Magnuson J."/>
            <person name="Maillard F."/>
            <person name="Murat C."/>
            <person name="Nolan M."/>
            <person name="Ohm R.A."/>
            <person name="Pangilinan J."/>
            <person name="Pereira M.F."/>
            <person name="Perotto S."/>
            <person name="Peter M."/>
            <person name="Pfister S."/>
            <person name="Riley R."/>
            <person name="Sitrit Y."/>
            <person name="Stielow J.B."/>
            <person name="Szollosi G."/>
            <person name="Zifcakova L."/>
            <person name="Stursova M."/>
            <person name="Spatafora J.W."/>
            <person name="Tedersoo L."/>
            <person name="Vaario L.M."/>
            <person name="Yamada A."/>
            <person name="Yan M."/>
            <person name="Wang P."/>
            <person name="Xu J."/>
            <person name="Bruns T."/>
            <person name="Baldrian P."/>
            <person name="Vilgalys R."/>
            <person name="Dunand C."/>
            <person name="Henrissat B."/>
            <person name="Grigoriev I.V."/>
            <person name="Hibbett D."/>
            <person name="Nagy L.G."/>
            <person name="Martin F.M."/>
        </authorList>
    </citation>
    <scope>NUCLEOTIDE SEQUENCE</scope>
    <source>
        <strain evidence="2">BED1</strain>
    </source>
</reference>
<feature type="compositionally biased region" description="Low complexity" evidence="1">
    <location>
        <begin position="93"/>
        <end position="106"/>
    </location>
</feature>
<dbReference type="Proteomes" id="UP001194468">
    <property type="component" value="Unassembled WGS sequence"/>
</dbReference>
<organism evidence="2 3">
    <name type="scientific">Boletus edulis BED1</name>
    <dbReference type="NCBI Taxonomy" id="1328754"/>
    <lineage>
        <taxon>Eukaryota</taxon>
        <taxon>Fungi</taxon>
        <taxon>Dikarya</taxon>
        <taxon>Basidiomycota</taxon>
        <taxon>Agaricomycotina</taxon>
        <taxon>Agaricomycetes</taxon>
        <taxon>Agaricomycetidae</taxon>
        <taxon>Boletales</taxon>
        <taxon>Boletineae</taxon>
        <taxon>Boletaceae</taxon>
        <taxon>Boletoideae</taxon>
        <taxon>Boletus</taxon>
    </lineage>
</organism>
<feature type="compositionally biased region" description="Basic and acidic residues" evidence="1">
    <location>
        <begin position="68"/>
        <end position="78"/>
    </location>
</feature>
<sequence>MSGALPSFIELMASLGLDNDAKPSLESPPRITTSRSRSGSCSSVSSLGSSNPGCSPTSPSFNISSESIPRDVDADRRHSSFRLRTVRFSPYISPSSSARESTSSTSLAPSVEDIENKRRSASPRSSPGRNRPLSLQFTKNSRELHATTPISGYARRRTPQNSPTTATFPHRAHVDRPETIVLPSLLPAPISH</sequence>
<feature type="compositionally biased region" description="Low complexity" evidence="1">
    <location>
        <begin position="27"/>
        <end position="55"/>
    </location>
</feature>
<protein>
    <submittedName>
        <fullName evidence="2">Uncharacterized protein</fullName>
    </submittedName>
</protein>
<feature type="compositionally biased region" description="Low complexity" evidence="1">
    <location>
        <begin position="122"/>
        <end position="134"/>
    </location>
</feature>
<feature type="compositionally biased region" description="Polar residues" evidence="1">
    <location>
        <begin position="56"/>
        <end position="67"/>
    </location>
</feature>
<name>A0AAD4C8E8_BOLED</name>
<keyword evidence="3" id="KW-1185">Reference proteome</keyword>
<comment type="caution">
    <text evidence="2">The sequence shown here is derived from an EMBL/GenBank/DDBJ whole genome shotgun (WGS) entry which is preliminary data.</text>
</comment>
<accession>A0AAD4C8E8</accession>
<feature type="region of interest" description="Disordered" evidence="1">
    <location>
        <begin position="18"/>
        <end position="175"/>
    </location>
</feature>